<gene>
    <name evidence="5" type="primary">rmuC</name>
    <name evidence="5" type="ORF">IAB67_08125</name>
</gene>
<dbReference type="EMBL" id="DVMR01000061">
    <property type="protein sequence ID" value="HIU44245.1"/>
    <property type="molecule type" value="Genomic_DNA"/>
</dbReference>
<reference evidence="5" key="1">
    <citation type="submission" date="2020-10" db="EMBL/GenBank/DDBJ databases">
        <authorList>
            <person name="Gilroy R."/>
        </authorList>
    </citation>
    <scope>NUCLEOTIDE SEQUENCE</scope>
    <source>
        <strain evidence="5">CHK191-8634</strain>
    </source>
</reference>
<comment type="function">
    <text evidence="1">Involved in DNA recombination.</text>
</comment>
<dbReference type="PANTHER" id="PTHR30563:SF0">
    <property type="entry name" value="DNA RECOMBINATION PROTEIN RMUC"/>
    <property type="match status" value="1"/>
</dbReference>
<dbReference type="Proteomes" id="UP000824073">
    <property type="component" value="Unassembled WGS sequence"/>
</dbReference>
<name>A0A9D1LLV0_9CLOT</name>
<protein>
    <submittedName>
        <fullName evidence="5">DNA recombination protein RmuC</fullName>
    </submittedName>
</protein>
<reference evidence="5" key="2">
    <citation type="journal article" date="2021" name="PeerJ">
        <title>Extensive microbial diversity within the chicken gut microbiome revealed by metagenomics and culture.</title>
        <authorList>
            <person name="Gilroy R."/>
            <person name="Ravi A."/>
            <person name="Getino M."/>
            <person name="Pursley I."/>
            <person name="Horton D.L."/>
            <person name="Alikhan N.F."/>
            <person name="Baker D."/>
            <person name="Gharbi K."/>
            <person name="Hall N."/>
            <person name="Watson M."/>
            <person name="Adriaenssens E.M."/>
            <person name="Foster-Nyarko E."/>
            <person name="Jarju S."/>
            <person name="Secka A."/>
            <person name="Antonio M."/>
            <person name="Oren A."/>
            <person name="Chaudhuri R.R."/>
            <person name="La Ragione R."/>
            <person name="Hildebrand F."/>
            <person name="Pallen M.J."/>
        </authorList>
    </citation>
    <scope>NUCLEOTIDE SEQUENCE</scope>
    <source>
        <strain evidence="5">CHK191-8634</strain>
    </source>
</reference>
<comment type="similarity">
    <text evidence="2">Belongs to the RmuC family.</text>
</comment>
<dbReference type="Pfam" id="PF02646">
    <property type="entry name" value="RmuC"/>
    <property type="match status" value="1"/>
</dbReference>
<keyword evidence="3" id="KW-0175">Coiled coil</keyword>
<keyword evidence="4" id="KW-0233">DNA recombination</keyword>
<evidence type="ECO:0000256" key="3">
    <source>
        <dbReference type="ARBA" id="ARBA00023054"/>
    </source>
</evidence>
<dbReference type="AlphaFoldDB" id="A0A9D1LLV0"/>
<sequence>MEWVFACIVLAVLFLIGVLVMLKKVSGLEQKIRESAIPQAQIDEIRQDTIALKARQDMMIQSTENALDKLGQSVESSMKHLTQQMLSSNMQSEQKLDNLRRTLSESMTRMQEGNRAQLDDIRKTVDEKLQSTLEKKLNDSFQMVSERLEQVYKGLGEMQSLAAGVGDLKKVLSNVKSRGVLGEIQLGAILEQILSPEQYAKNVATKKGSQNVVEYAVKLPGEDGVPVWLPIDAKFPADAYEQLLDAYDSADPVQVEAALKLLRERIRGFARDIHSKYISPPSTTDFAIMFLPVEGLYAEVVRAGMIEQLQRDYKVNIAGPTTMGALLNSLQMGFRTLAIQKRSSEVWKVLSSVKTEFDTFGAVLEATQKRLEQAGSELDKLVGVRTRQIQNKLRSVQTLPEEQQSMLEE</sequence>
<dbReference type="InterPro" id="IPR003798">
    <property type="entry name" value="DNA_recombination_RmuC"/>
</dbReference>
<organism evidence="5 6">
    <name type="scientific">Candidatus Ventrousia excrementavium</name>
    <dbReference type="NCBI Taxonomy" id="2840961"/>
    <lineage>
        <taxon>Bacteria</taxon>
        <taxon>Bacillati</taxon>
        <taxon>Bacillota</taxon>
        <taxon>Clostridia</taxon>
        <taxon>Eubacteriales</taxon>
        <taxon>Clostridiaceae</taxon>
        <taxon>Clostridiaceae incertae sedis</taxon>
        <taxon>Candidatus Ventrousia</taxon>
    </lineage>
</organism>
<evidence type="ECO:0000256" key="2">
    <source>
        <dbReference type="ARBA" id="ARBA00009840"/>
    </source>
</evidence>
<evidence type="ECO:0000256" key="4">
    <source>
        <dbReference type="ARBA" id="ARBA00023172"/>
    </source>
</evidence>
<comment type="caution">
    <text evidence="5">The sequence shown here is derived from an EMBL/GenBank/DDBJ whole genome shotgun (WGS) entry which is preliminary data.</text>
</comment>
<evidence type="ECO:0000256" key="1">
    <source>
        <dbReference type="ARBA" id="ARBA00003416"/>
    </source>
</evidence>
<dbReference type="GO" id="GO:0006310">
    <property type="term" value="P:DNA recombination"/>
    <property type="evidence" value="ECO:0007669"/>
    <property type="project" value="UniProtKB-KW"/>
</dbReference>
<dbReference type="PANTHER" id="PTHR30563">
    <property type="entry name" value="DNA RECOMBINATION PROTEIN RMUC"/>
    <property type="match status" value="1"/>
</dbReference>
<evidence type="ECO:0000313" key="5">
    <source>
        <dbReference type="EMBL" id="HIU44245.1"/>
    </source>
</evidence>
<evidence type="ECO:0000313" key="6">
    <source>
        <dbReference type="Proteomes" id="UP000824073"/>
    </source>
</evidence>
<proteinExistence type="inferred from homology"/>
<accession>A0A9D1LLV0</accession>